<dbReference type="OrthoDB" id="10015020at2759"/>
<evidence type="ECO:0000256" key="2">
    <source>
        <dbReference type="SAM" id="MobiDB-lite"/>
    </source>
</evidence>
<evidence type="ECO:0000313" key="4">
    <source>
        <dbReference type="RefSeq" id="XP_013389085.1"/>
    </source>
</evidence>
<evidence type="ECO:0000256" key="1">
    <source>
        <dbReference type="SAM" id="Coils"/>
    </source>
</evidence>
<dbReference type="RefSeq" id="XP_013389085.1">
    <property type="nucleotide sequence ID" value="XM_013533631.1"/>
</dbReference>
<feature type="region of interest" description="Disordered" evidence="2">
    <location>
        <begin position="331"/>
        <end position="415"/>
    </location>
</feature>
<dbReference type="GeneID" id="106157853"/>
<protein>
    <submittedName>
        <fullName evidence="4">Uncharacterized protein LOC106157853</fullName>
    </submittedName>
</protein>
<gene>
    <name evidence="4" type="primary">LOC106157853</name>
</gene>
<reference evidence="4" key="1">
    <citation type="submission" date="2025-08" db="UniProtKB">
        <authorList>
            <consortium name="RefSeq"/>
        </authorList>
    </citation>
    <scope>IDENTIFICATION</scope>
    <source>
        <tissue evidence="4">Gonads</tissue>
    </source>
</reference>
<dbReference type="AlphaFoldDB" id="A0A1S3HSS0"/>
<proteinExistence type="predicted"/>
<dbReference type="Proteomes" id="UP000085678">
    <property type="component" value="Unplaced"/>
</dbReference>
<keyword evidence="3" id="KW-1185">Reference proteome</keyword>
<organism evidence="3 4">
    <name type="scientific">Lingula anatina</name>
    <name type="common">Brachiopod</name>
    <name type="synonym">Lingula unguis</name>
    <dbReference type="NCBI Taxonomy" id="7574"/>
    <lineage>
        <taxon>Eukaryota</taxon>
        <taxon>Metazoa</taxon>
        <taxon>Spiralia</taxon>
        <taxon>Lophotrochozoa</taxon>
        <taxon>Brachiopoda</taxon>
        <taxon>Linguliformea</taxon>
        <taxon>Lingulata</taxon>
        <taxon>Lingulida</taxon>
        <taxon>Linguloidea</taxon>
        <taxon>Lingulidae</taxon>
        <taxon>Lingula</taxon>
    </lineage>
</organism>
<name>A0A1S3HSS0_LINAN</name>
<keyword evidence="1" id="KW-0175">Coiled coil</keyword>
<feature type="coiled-coil region" evidence="1">
    <location>
        <begin position="54"/>
        <end position="81"/>
    </location>
</feature>
<dbReference type="KEGG" id="lak:106157853"/>
<feature type="compositionally biased region" description="Basic and acidic residues" evidence="2">
    <location>
        <begin position="379"/>
        <end position="395"/>
    </location>
</feature>
<accession>A0A1S3HSS0</accession>
<dbReference type="InParanoid" id="A0A1S3HSS0"/>
<sequence>MSIILGRGYRYPSFLVQHKQYGGSEGNLKLAINTKIKMSRQLGKQRAMSAGPDAKVARQMMAQLRQELLECKSELQKTTDQLNCLVMLVKRAWTGDKAAAIHVANVVGVAPPDFEGKENNTITPKPKTRSLQNWALLTIGLLQREYKALEREVQDRQKIFFQSRQGFLEEQLIQHRDMLAVDRGRDGGHKRTSTMEEVDRLFLKNQKKPDRVQSAKKTSKHLYRSAQKEAASEAELTWADLFIEPVHNKDTTGTDADANKDMSEIFQLTGDGQETGRDGPLDGHLLREEDSCSSVDNDPDRVHLDLDYDDPHRYTQSDLFDKNVLGVKKNRPVSAVQQRSGDAKRARPKSAVIARGERPLKYVTTRPVSAQVTNKLKKDKISNEKQQDSKNRNENKPSPGSKDVKKRRPPSLTAEQLAIIRRPECVDQFEEDVKRMHQMEEEIKRATKTLQKKLGISGDGAI</sequence>
<evidence type="ECO:0000313" key="3">
    <source>
        <dbReference type="Proteomes" id="UP000085678"/>
    </source>
</evidence>